<dbReference type="KEGG" id="acru:HHL28_16485"/>
<name>A0A858RBG8_9PROT</name>
<keyword evidence="2" id="KW-1185">Reference proteome</keyword>
<sequence length="134" mass="14929">MRKSAERRAAYRVEMDRARAAGRRGDLDGAMGHLERAHILAQPWAWPHTRTHWAMLCLGLRRGDGREVAGQVLRLAFGWAGSLLGWLPHGNPGSARVPSTRPVPPPDDLRPWWVEAAGRGVYTQSLTPTPDRKP</sequence>
<accession>A0A858RBG8</accession>
<dbReference type="InterPro" id="IPR022172">
    <property type="entry name" value="DUF3703"/>
</dbReference>
<dbReference type="EMBL" id="CP051775">
    <property type="protein sequence ID" value="QJE74453.1"/>
    <property type="molecule type" value="Genomic_DNA"/>
</dbReference>
<dbReference type="Pfam" id="PF12487">
    <property type="entry name" value="DUF3703"/>
    <property type="match status" value="1"/>
</dbReference>
<gene>
    <name evidence="1" type="ORF">HHL28_16485</name>
</gene>
<reference evidence="1" key="1">
    <citation type="submission" date="2020-04" db="EMBL/GenBank/DDBJ databases">
        <title>A desert anoxygenic phototrophic bacterium fixes CO2 using RubisCO under aerobic conditions.</title>
        <authorList>
            <person name="Tang K."/>
        </authorList>
    </citation>
    <scope>NUCLEOTIDE SEQUENCE [LARGE SCALE GENOMIC DNA]</scope>
    <source>
        <strain evidence="1">MIMtkB3</strain>
    </source>
</reference>
<evidence type="ECO:0000313" key="2">
    <source>
        <dbReference type="Proteomes" id="UP000501891"/>
    </source>
</evidence>
<organism evidence="1 2">
    <name type="scientific">Aerophototrophica crusticola</name>
    <dbReference type="NCBI Taxonomy" id="1709002"/>
    <lineage>
        <taxon>Bacteria</taxon>
        <taxon>Pseudomonadati</taxon>
        <taxon>Pseudomonadota</taxon>
        <taxon>Alphaproteobacteria</taxon>
        <taxon>Rhodospirillales</taxon>
        <taxon>Rhodospirillaceae</taxon>
        <taxon>Aerophototrophica</taxon>
    </lineage>
</organism>
<evidence type="ECO:0000313" key="1">
    <source>
        <dbReference type="EMBL" id="QJE74453.1"/>
    </source>
</evidence>
<proteinExistence type="predicted"/>
<protein>
    <submittedName>
        <fullName evidence="1">DUF3703 domain-containing protein</fullName>
    </submittedName>
</protein>
<dbReference type="AlphaFoldDB" id="A0A858RBG8"/>
<dbReference type="Proteomes" id="UP000501891">
    <property type="component" value="Chromosome"/>
</dbReference>